<evidence type="ECO:0000313" key="2">
    <source>
        <dbReference type="EMBL" id="KJH72260.1"/>
    </source>
</evidence>
<name>A0A0D8ZU64_9CYAN</name>
<dbReference type="Pfam" id="PF11332">
    <property type="entry name" value="DUF3134"/>
    <property type="match status" value="1"/>
</dbReference>
<dbReference type="STRING" id="1618023.UH38_07435"/>
<feature type="compositionally biased region" description="Acidic residues" evidence="1">
    <location>
        <begin position="58"/>
        <end position="83"/>
    </location>
</feature>
<evidence type="ECO:0008006" key="4">
    <source>
        <dbReference type="Google" id="ProtNLM"/>
    </source>
</evidence>
<feature type="region of interest" description="Disordered" evidence="1">
    <location>
        <begin position="40"/>
        <end position="83"/>
    </location>
</feature>
<dbReference type="OrthoDB" id="542362at2"/>
<protein>
    <recommendedName>
        <fullName evidence="4">DUF3134 domain-containing protein</fullName>
    </recommendedName>
</protein>
<keyword evidence="3" id="KW-1185">Reference proteome</keyword>
<gene>
    <name evidence="2" type="ORF">UH38_07435</name>
</gene>
<organism evidence="2 3">
    <name type="scientific">Aliterella atlantica CENA595</name>
    <dbReference type="NCBI Taxonomy" id="1618023"/>
    <lineage>
        <taxon>Bacteria</taxon>
        <taxon>Bacillati</taxon>
        <taxon>Cyanobacteriota</taxon>
        <taxon>Cyanophyceae</taxon>
        <taxon>Chroococcidiopsidales</taxon>
        <taxon>Aliterellaceae</taxon>
        <taxon>Aliterella</taxon>
    </lineage>
</organism>
<accession>A0A0D8ZU64</accession>
<dbReference type="Proteomes" id="UP000032452">
    <property type="component" value="Unassembled WGS sequence"/>
</dbReference>
<proteinExistence type="predicted"/>
<dbReference type="InterPro" id="IPR021481">
    <property type="entry name" value="DUF3134"/>
</dbReference>
<dbReference type="EMBL" id="JYON01000006">
    <property type="protein sequence ID" value="KJH72260.1"/>
    <property type="molecule type" value="Genomic_DNA"/>
</dbReference>
<comment type="caution">
    <text evidence="2">The sequence shown here is derived from an EMBL/GenBank/DDBJ whole genome shotgun (WGS) entry which is preliminary data.</text>
</comment>
<evidence type="ECO:0000256" key="1">
    <source>
        <dbReference type="SAM" id="MobiDB-lite"/>
    </source>
</evidence>
<sequence>MPKSPLQEQPRDRVAAVIPSKHESSILDWLQSSGRLVARDRQEPDLLPSGEPIPDLVDIIDSDDSSYEDFDDSDDPIEDDDIG</sequence>
<dbReference type="RefSeq" id="WP_045054019.1">
    <property type="nucleotide sequence ID" value="NZ_CAWMDP010000038.1"/>
</dbReference>
<evidence type="ECO:0000313" key="3">
    <source>
        <dbReference type="Proteomes" id="UP000032452"/>
    </source>
</evidence>
<reference evidence="2 3" key="1">
    <citation type="submission" date="2015-02" db="EMBL/GenBank/DDBJ databases">
        <title>Draft genome of a novel marine cyanobacterium (Chroococcales) isolated from South Atlantic Ocean.</title>
        <authorList>
            <person name="Rigonato J."/>
            <person name="Alvarenga D.O."/>
            <person name="Branco L.H."/>
            <person name="Varani A.M."/>
            <person name="Brandini F.P."/>
            <person name="Fiore M.F."/>
        </authorList>
    </citation>
    <scope>NUCLEOTIDE SEQUENCE [LARGE SCALE GENOMIC DNA]</scope>
    <source>
        <strain evidence="2 3">CENA595</strain>
    </source>
</reference>
<dbReference type="AlphaFoldDB" id="A0A0D8ZU64"/>